<dbReference type="OrthoDB" id="8562564at2"/>
<evidence type="ECO:0000313" key="1">
    <source>
        <dbReference type="EMBL" id="MTV39642.1"/>
    </source>
</evidence>
<protein>
    <submittedName>
        <fullName evidence="1">Uncharacterized protein</fullName>
    </submittedName>
</protein>
<keyword evidence="2" id="KW-1185">Reference proteome</keyword>
<organism evidence="1 2">
    <name type="scientific">Duganella radicis</name>
    <dbReference type="NCBI Taxonomy" id="551988"/>
    <lineage>
        <taxon>Bacteria</taxon>
        <taxon>Pseudomonadati</taxon>
        <taxon>Pseudomonadota</taxon>
        <taxon>Betaproteobacteria</taxon>
        <taxon>Burkholderiales</taxon>
        <taxon>Oxalobacteraceae</taxon>
        <taxon>Telluria group</taxon>
        <taxon>Duganella</taxon>
    </lineage>
</organism>
<dbReference type="EMBL" id="WNKY01000022">
    <property type="protein sequence ID" value="MTV39642.1"/>
    <property type="molecule type" value="Genomic_DNA"/>
</dbReference>
<name>A0A6L6PL04_9BURK</name>
<reference evidence="1 2" key="1">
    <citation type="submission" date="2019-11" db="EMBL/GenBank/DDBJ databases">
        <title>Type strains purchased from KCTC, JCM and DSMZ.</title>
        <authorList>
            <person name="Lu H."/>
        </authorList>
    </citation>
    <scope>NUCLEOTIDE SEQUENCE [LARGE SCALE GENOMIC DNA]</scope>
    <source>
        <strain evidence="1 2">KCTC 22382</strain>
    </source>
</reference>
<gene>
    <name evidence="1" type="ORF">GM676_18940</name>
</gene>
<accession>A0A6L6PL04</accession>
<evidence type="ECO:0000313" key="2">
    <source>
        <dbReference type="Proteomes" id="UP000475582"/>
    </source>
</evidence>
<dbReference type="AlphaFoldDB" id="A0A6L6PL04"/>
<proteinExistence type="predicted"/>
<sequence>MSAALLLAGCGSNPPVPDWQMTAHGSIERATSAYMSGNARVEAAEFARAREALASTGKVDLIIRAELIRCAARVASLVFEGCTGYDKLAQDASPADRAYATYLAGRLPAAPAPAQPAIAPQPGAMPSTTQSPTTALPPTAAPLAAADLALLPEQHRAVAAAASDVTAAGAVQAIADPLSRLVASGVLLRAGRATPQLLADAVETASAQGWRRPLLAWLGVQAMRAEQAGDTIEAQRIKRRIALITNPT</sequence>
<dbReference type="Proteomes" id="UP000475582">
    <property type="component" value="Unassembled WGS sequence"/>
</dbReference>
<comment type="caution">
    <text evidence="1">The sequence shown here is derived from an EMBL/GenBank/DDBJ whole genome shotgun (WGS) entry which is preliminary data.</text>
</comment>